<protein>
    <submittedName>
        <fullName evidence="4">HAD family hydrolase</fullName>
    </submittedName>
</protein>
<dbReference type="AlphaFoldDB" id="A0A2U1TF70"/>
<evidence type="ECO:0000256" key="2">
    <source>
        <dbReference type="ARBA" id="ARBA00022801"/>
    </source>
</evidence>
<gene>
    <name evidence="4" type="ORF">DF223_05565</name>
</gene>
<accession>A0A2U1TF70</accession>
<dbReference type="InterPro" id="IPR006439">
    <property type="entry name" value="HAD-SF_hydro_IA"/>
</dbReference>
<comment type="caution">
    <text evidence="4">The sequence shown here is derived from an EMBL/GenBank/DDBJ whole genome shotgun (WGS) entry which is preliminary data.</text>
</comment>
<dbReference type="Gene3D" id="1.20.120.1600">
    <property type="match status" value="1"/>
</dbReference>
<dbReference type="Proteomes" id="UP000244962">
    <property type="component" value="Unassembled WGS sequence"/>
</dbReference>
<dbReference type="RefSeq" id="WP_108962480.1">
    <property type="nucleotide sequence ID" value="NZ_QEFB01000004.1"/>
</dbReference>
<dbReference type="PANTHER" id="PTHR46470:SF4">
    <property type="entry name" value="5-AMINO-6-(5-PHOSPHO-D-RIBITYLAMINO)URACIL PHOSPHATASE YIGB"/>
    <property type="match status" value="1"/>
</dbReference>
<name>A0A2U1TF70_9MICO</name>
<dbReference type="Gene3D" id="3.40.50.1000">
    <property type="entry name" value="HAD superfamily/HAD-like"/>
    <property type="match status" value="1"/>
</dbReference>
<keyword evidence="3" id="KW-0460">Magnesium</keyword>
<dbReference type="NCBIfam" id="TIGR01549">
    <property type="entry name" value="HAD-SF-IA-v1"/>
    <property type="match status" value="1"/>
</dbReference>
<evidence type="ECO:0000256" key="3">
    <source>
        <dbReference type="ARBA" id="ARBA00022842"/>
    </source>
</evidence>
<sequence length="251" mass="27024">MSTPSVVLFDLDDTLLDHRGAVSRGILRHVDLSPGHLVVDDRDAAVTLWHSLEEQHYHRYLSGELTFAGQRRARARDFAAAHGVSLGDAEADTWFDTYFDSYRTSWQLFDDALPCLDRLQDAGTRVGIITNGEPDHQQLKLDRIGLADRFEHVVASGAVGFAKPDPRIFHEACRLFGVAPSDAAYVGDRLETDAIGAAHAGLTGVWLNRFGENVVAGALGHGTPVGTSALAAAQDAAAAAGVRIITSLDEL</sequence>
<dbReference type="InterPro" id="IPR036412">
    <property type="entry name" value="HAD-like_sf"/>
</dbReference>
<reference evidence="5" key="1">
    <citation type="submission" date="2018-04" db="EMBL/GenBank/DDBJ databases">
        <authorList>
            <person name="Liu S."/>
            <person name="Wang Z."/>
            <person name="Li J."/>
        </authorList>
    </citation>
    <scope>NUCLEOTIDE SEQUENCE [LARGE SCALE GENOMIC DNA]</scope>
    <source>
        <strain evidence="5">622</strain>
    </source>
</reference>
<dbReference type="SUPFAM" id="SSF56784">
    <property type="entry name" value="HAD-like"/>
    <property type="match status" value="1"/>
</dbReference>
<evidence type="ECO:0000313" key="4">
    <source>
        <dbReference type="EMBL" id="PWC07516.1"/>
    </source>
</evidence>
<evidence type="ECO:0000256" key="1">
    <source>
        <dbReference type="ARBA" id="ARBA00001946"/>
    </source>
</evidence>
<dbReference type="InterPro" id="IPR051400">
    <property type="entry name" value="HAD-like_hydrolase"/>
</dbReference>
<keyword evidence="2 4" id="KW-0378">Hydrolase</keyword>
<evidence type="ECO:0000313" key="5">
    <source>
        <dbReference type="Proteomes" id="UP000244962"/>
    </source>
</evidence>
<dbReference type="NCBIfam" id="TIGR01509">
    <property type="entry name" value="HAD-SF-IA-v3"/>
    <property type="match status" value="1"/>
</dbReference>
<dbReference type="SFLD" id="SFLDS00003">
    <property type="entry name" value="Haloacid_Dehalogenase"/>
    <property type="match status" value="1"/>
</dbReference>
<dbReference type="EMBL" id="QEFB01000004">
    <property type="protein sequence ID" value="PWC07516.1"/>
    <property type="molecule type" value="Genomic_DNA"/>
</dbReference>
<keyword evidence="5" id="KW-1185">Reference proteome</keyword>
<proteinExistence type="predicted"/>
<organism evidence="4 5">
    <name type="scientific">Mycetocola zhujimingii</name>
    <dbReference type="NCBI Taxonomy" id="2079792"/>
    <lineage>
        <taxon>Bacteria</taxon>
        <taxon>Bacillati</taxon>
        <taxon>Actinomycetota</taxon>
        <taxon>Actinomycetes</taxon>
        <taxon>Micrococcales</taxon>
        <taxon>Microbacteriaceae</taxon>
        <taxon>Mycetocola</taxon>
    </lineage>
</organism>
<dbReference type="PANTHER" id="PTHR46470">
    <property type="entry name" value="N-ACYLNEURAMINATE-9-PHOSPHATASE"/>
    <property type="match status" value="1"/>
</dbReference>
<dbReference type="Pfam" id="PF00702">
    <property type="entry name" value="Hydrolase"/>
    <property type="match status" value="1"/>
</dbReference>
<dbReference type="PRINTS" id="PR00413">
    <property type="entry name" value="HADHALOGNASE"/>
</dbReference>
<dbReference type="SFLD" id="SFLDG01129">
    <property type="entry name" value="C1.5:_HAD__Beta-PGM__Phosphata"/>
    <property type="match status" value="1"/>
</dbReference>
<dbReference type="GO" id="GO:0016787">
    <property type="term" value="F:hydrolase activity"/>
    <property type="evidence" value="ECO:0007669"/>
    <property type="project" value="UniProtKB-KW"/>
</dbReference>
<dbReference type="GO" id="GO:0044281">
    <property type="term" value="P:small molecule metabolic process"/>
    <property type="evidence" value="ECO:0007669"/>
    <property type="project" value="UniProtKB-ARBA"/>
</dbReference>
<dbReference type="InterPro" id="IPR023214">
    <property type="entry name" value="HAD_sf"/>
</dbReference>
<comment type="cofactor">
    <cofactor evidence="1">
        <name>Mg(2+)</name>
        <dbReference type="ChEBI" id="CHEBI:18420"/>
    </cofactor>
</comment>